<dbReference type="InterPro" id="IPR002110">
    <property type="entry name" value="Ankyrin_rpt"/>
</dbReference>
<accession>A0A9P8CR25</accession>
<proteinExistence type="predicted"/>
<dbReference type="AlphaFoldDB" id="A0A9P8CR25"/>
<dbReference type="PROSITE" id="PS50088">
    <property type="entry name" value="ANK_REPEAT"/>
    <property type="match status" value="1"/>
</dbReference>
<comment type="caution">
    <text evidence="2">The sequence shown here is derived from an EMBL/GenBank/DDBJ whole genome shotgun (WGS) entry which is preliminary data.</text>
</comment>
<evidence type="ECO:0000313" key="3">
    <source>
        <dbReference type="Proteomes" id="UP000887229"/>
    </source>
</evidence>
<keyword evidence="3" id="KW-1185">Reference proteome</keyword>
<name>A0A9P8CR25_9HYPO</name>
<dbReference type="SUPFAM" id="SSF48403">
    <property type="entry name" value="Ankyrin repeat"/>
    <property type="match status" value="1"/>
</dbReference>
<dbReference type="Pfam" id="PF00023">
    <property type="entry name" value="Ank"/>
    <property type="match status" value="1"/>
</dbReference>
<dbReference type="SMART" id="SM00248">
    <property type="entry name" value="ANK"/>
    <property type="match status" value="2"/>
</dbReference>
<sequence length="1024" mass="115914">MDPLSIVAGAAGFVSLGIPISKDLMEFCDDYRGLDEDFGTLSKEAAFLKNQIQCTERQMNRCEGIDKTLQESLYSLRQRAEECQHASEKILFKMQRKNSGNWIQRQGSRLRYPLGPKRKLEDVLQQQQQFVTKINLLLAQSNINETIATRHSNEMASERLLLISDRHTEQITQILDSIGQCSRTELLQQMEKNILAAISNRSVNIAHTGGEKEMDMVTSSVTDVSTRYDSASLRPRHHKRNTRANQTSKMRLAQNSKITSKRFTGDFTVFQRAVKWDVAIKHSTNGVFQSLQIFPSLSIQGVVRWDSPAFILLRETVPQVIDWHAADIVVRRAQLRKCLQDIEGLYTAGEASPTDIIPDGNDLLSLAIRTMVDHLRRDPPPGTSDMSRIRNDLEREHELRRELISALQDFGMDINNGKHLQDESLVLGKERHPPYMKESIESHANWAAIVVALAECDFDVTYLQHEFWTNVEQLTHGCGAVSIHELMDPVIEPLYGEVSQAVIKRDEGQLSQILQLRPRLISERDSNGDTPFHIATRWPSGLKILLKSEESMGTRCFSSGPNLEGCTPLLLAAISGLTETINILLEAGVAVDERSWFFVSSEPNKELAVLFAKGLARKRLQFGELFHSACPEADNIGDACMDEGIDEALQLLRGRRIDVAPALSESYSGPPYALNRRTETPSLEFLDALHDTGFRGIDVPDEKHDTLLGRLIRYINVDSIDAVFRRDFGKMRTSCHDAHAPISWLLDHEADGLTGASFIKDKHKILHWLPVELAFLNIYEKCVSANEFQPRSEALFSSYLNKIGRSGSHGPCHCPCSRQPCAPVSIYSRIQLEQAHQVVTPRGCQPRKAWKWDTSRFEYGGVTGRALFDHRGHFPYVDSSHFLSVMQFLSDAHDKTMALEALRLATFHRLGLRHTCCLWRPKNPVSDTRLTECHLAALSAEEILEIEEEQDALTYDLEHLIDEFEEAMQEHECDFIDFLLGFWWERMERYEKEISTVQTGSAQTLRDLGIVLTIDEADEADEAA</sequence>
<dbReference type="OrthoDB" id="1577640at2759"/>
<evidence type="ECO:0008006" key="4">
    <source>
        <dbReference type="Google" id="ProtNLM"/>
    </source>
</evidence>
<dbReference type="EMBL" id="MU251254">
    <property type="protein sequence ID" value="KAG9254311.1"/>
    <property type="molecule type" value="Genomic_DNA"/>
</dbReference>
<organism evidence="2 3">
    <name type="scientific">Emericellopsis atlantica</name>
    <dbReference type="NCBI Taxonomy" id="2614577"/>
    <lineage>
        <taxon>Eukaryota</taxon>
        <taxon>Fungi</taxon>
        <taxon>Dikarya</taxon>
        <taxon>Ascomycota</taxon>
        <taxon>Pezizomycotina</taxon>
        <taxon>Sordariomycetes</taxon>
        <taxon>Hypocreomycetidae</taxon>
        <taxon>Hypocreales</taxon>
        <taxon>Bionectriaceae</taxon>
        <taxon>Emericellopsis</taxon>
    </lineage>
</organism>
<evidence type="ECO:0000256" key="1">
    <source>
        <dbReference type="PROSITE-ProRule" id="PRU00023"/>
    </source>
</evidence>
<keyword evidence="1" id="KW-0040">ANK repeat</keyword>
<evidence type="ECO:0000313" key="2">
    <source>
        <dbReference type="EMBL" id="KAG9254311.1"/>
    </source>
</evidence>
<dbReference type="GeneID" id="70294371"/>
<dbReference type="Gene3D" id="1.25.40.20">
    <property type="entry name" value="Ankyrin repeat-containing domain"/>
    <property type="match status" value="1"/>
</dbReference>
<feature type="repeat" description="ANK" evidence="1">
    <location>
        <begin position="564"/>
        <end position="596"/>
    </location>
</feature>
<protein>
    <recommendedName>
        <fullName evidence="4">Fungal N-terminal domain-containing protein</fullName>
    </recommendedName>
</protein>
<dbReference type="PROSITE" id="PS50297">
    <property type="entry name" value="ANK_REP_REGION"/>
    <property type="match status" value="1"/>
</dbReference>
<reference evidence="2" key="1">
    <citation type="journal article" date="2021" name="IMA Fungus">
        <title>Genomic characterization of three marine fungi, including Emericellopsis atlantica sp. nov. with signatures of a generalist lifestyle and marine biomass degradation.</title>
        <authorList>
            <person name="Hagestad O.C."/>
            <person name="Hou L."/>
            <person name="Andersen J.H."/>
            <person name="Hansen E.H."/>
            <person name="Altermark B."/>
            <person name="Li C."/>
            <person name="Kuhnert E."/>
            <person name="Cox R.J."/>
            <person name="Crous P.W."/>
            <person name="Spatafora J.W."/>
            <person name="Lail K."/>
            <person name="Amirebrahimi M."/>
            <person name="Lipzen A."/>
            <person name="Pangilinan J."/>
            <person name="Andreopoulos W."/>
            <person name="Hayes R.D."/>
            <person name="Ng V."/>
            <person name="Grigoriev I.V."/>
            <person name="Jackson S.A."/>
            <person name="Sutton T.D.S."/>
            <person name="Dobson A.D.W."/>
            <person name="Rama T."/>
        </authorList>
    </citation>
    <scope>NUCLEOTIDE SEQUENCE</scope>
    <source>
        <strain evidence="2">TS7</strain>
    </source>
</reference>
<gene>
    <name evidence="2" type="ORF">F5Z01DRAFT_655124</name>
</gene>
<dbReference type="RefSeq" id="XP_046118235.1">
    <property type="nucleotide sequence ID" value="XM_046263468.1"/>
</dbReference>
<dbReference type="Proteomes" id="UP000887229">
    <property type="component" value="Unassembled WGS sequence"/>
</dbReference>
<dbReference type="InterPro" id="IPR036770">
    <property type="entry name" value="Ankyrin_rpt-contain_sf"/>
</dbReference>